<feature type="transmembrane region" description="Helical" evidence="6">
    <location>
        <begin position="307"/>
        <end position="326"/>
    </location>
</feature>
<dbReference type="RefSeq" id="WP_033361451.1">
    <property type="nucleotide sequence ID" value="NZ_CP073767.1"/>
</dbReference>
<organism evidence="8 9">
    <name type="scientific">Dactylosporangium aurantiacum</name>
    <dbReference type="NCBI Taxonomy" id="35754"/>
    <lineage>
        <taxon>Bacteria</taxon>
        <taxon>Bacillati</taxon>
        <taxon>Actinomycetota</taxon>
        <taxon>Actinomycetes</taxon>
        <taxon>Micromonosporales</taxon>
        <taxon>Micromonosporaceae</taxon>
        <taxon>Dactylosporangium</taxon>
    </lineage>
</organism>
<keyword evidence="9" id="KW-1185">Reference proteome</keyword>
<feature type="transmembrane region" description="Helical" evidence="6">
    <location>
        <begin position="54"/>
        <end position="80"/>
    </location>
</feature>
<evidence type="ECO:0000256" key="3">
    <source>
        <dbReference type="ARBA" id="ARBA00022692"/>
    </source>
</evidence>
<evidence type="ECO:0000313" key="8">
    <source>
        <dbReference type="EMBL" id="UWZ56968.1"/>
    </source>
</evidence>
<evidence type="ECO:0000256" key="1">
    <source>
        <dbReference type="ARBA" id="ARBA00004651"/>
    </source>
</evidence>
<evidence type="ECO:0000313" key="9">
    <source>
        <dbReference type="Proteomes" id="UP001058003"/>
    </source>
</evidence>
<dbReference type="OrthoDB" id="4335859at2"/>
<feature type="transmembrane region" description="Helical" evidence="6">
    <location>
        <begin position="87"/>
        <end position="106"/>
    </location>
</feature>
<feature type="transmembrane region" description="Helical" evidence="6">
    <location>
        <begin position="112"/>
        <end position="134"/>
    </location>
</feature>
<feature type="domain" description="Major facilitator superfamily (MFS) profile" evidence="7">
    <location>
        <begin position="12"/>
        <end position="399"/>
    </location>
</feature>
<name>A0A9Q9IQ38_9ACTN</name>
<dbReference type="PANTHER" id="PTHR43124:SF3">
    <property type="entry name" value="CHLORAMPHENICOL EFFLUX PUMP RV0191"/>
    <property type="match status" value="1"/>
</dbReference>
<evidence type="ECO:0000256" key="2">
    <source>
        <dbReference type="ARBA" id="ARBA00022475"/>
    </source>
</evidence>
<dbReference type="AlphaFoldDB" id="A0A9Q9IQ38"/>
<dbReference type="InterPro" id="IPR050189">
    <property type="entry name" value="MFS_Efflux_Transporters"/>
</dbReference>
<dbReference type="Pfam" id="PF07690">
    <property type="entry name" value="MFS_1"/>
    <property type="match status" value="1"/>
</dbReference>
<comment type="subcellular location">
    <subcellularLocation>
        <location evidence="1">Cell membrane</location>
        <topology evidence="1">Multi-pass membrane protein</topology>
    </subcellularLocation>
</comment>
<feature type="transmembrane region" description="Helical" evidence="6">
    <location>
        <begin position="374"/>
        <end position="394"/>
    </location>
</feature>
<dbReference type="PROSITE" id="PS50850">
    <property type="entry name" value="MFS"/>
    <property type="match status" value="1"/>
</dbReference>
<dbReference type="Proteomes" id="UP001058003">
    <property type="component" value="Chromosome"/>
</dbReference>
<dbReference type="Gene3D" id="1.20.1250.20">
    <property type="entry name" value="MFS general substrate transporter like domains"/>
    <property type="match status" value="2"/>
</dbReference>
<dbReference type="GO" id="GO:0005886">
    <property type="term" value="C:plasma membrane"/>
    <property type="evidence" value="ECO:0007669"/>
    <property type="project" value="UniProtKB-SubCell"/>
</dbReference>
<reference evidence="8" key="1">
    <citation type="submission" date="2021-04" db="EMBL/GenBank/DDBJ databases">
        <title>Dactylosporangium aurantiacum NRRL B-8018 full assembly.</title>
        <authorList>
            <person name="Hartkoorn R.C."/>
            <person name="Beaudoing E."/>
            <person name="Hot D."/>
        </authorList>
    </citation>
    <scope>NUCLEOTIDE SEQUENCE</scope>
    <source>
        <strain evidence="8">NRRL B-8018</strain>
    </source>
</reference>
<keyword evidence="4 6" id="KW-1133">Transmembrane helix</keyword>
<dbReference type="KEGG" id="daur:Daura_12825"/>
<accession>A0A9Q9IQ38</accession>
<dbReference type="InterPro" id="IPR020846">
    <property type="entry name" value="MFS_dom"/>
</dbReference>
<dbReference type="SUPFAM" id="SSF103473">
    <property type="entry name" value="MFS general substrate transporter"/>
    <property type="match status" value="1"/>
</dbReference>
<dbReference type="InterPro" id="IPR011701">
    <property type="entry name" value="MFS"/>
</dbReference>
<keyword evidence="3 6" id="KW-0812">Transmembrane</keyword>
<feature type="transmembrane region" description="Helical" evidence="6">
    <location>
        <begin position="255"/>
        <end position="276"/>
    </location>
</feature>
<gene>
    <name evidence="8" type="ORF">Daura_12825</name>
</gene>
<feature type="transmembrane region" description="Helical" evidence="6">
    <location>
        <begin position="12"/>
        <end position="34"/>
    </location>
</feature>
<evidence type="ECO:0000256" key="4">
    <source>
        <dbReference type="ARBA" id="ARBA00022989"/>
    </source>
</evidence>
<evidence type="ECO:0000256" key="5">
    <source>
        <dbReference type="ARBA" id="ARBA00023136"/>
    </source>
</evidence>
<feature type="transmembrane region" description="Helical" evidence="6">
    <location>
        <begin position="146"/>
        <end position="164"/>
    </location>
</feature>
<dbReference type="EMBL" id="CP073767">
    <property type="protein sequence ID" value="UWZ56968.1"/>
    <property type="molecule type" value="Genomic_DNA"/>
</dbReference>
<evidence type="ECO:0000256" key="6">
    <source>
        <dbReference type="SAM" id="Phobius"/>
    </source>
</evidence>
<dbReference type="InterPro" id="IPR036259">
    <property type="entry name" value="MFS_trans_sf"/>
</dbReference>
<feature type="transmembrane region" description="Helical" evidence="6">
    <location>
        <begin position="218"/>
        <end position="235"/>
    </location>
</feature>
<keyword evidence="5 6" id="KW-0472">Membrane</keyword>
<dbReference type="CDD" id="cd17324">
    <property type="entry name" value="MFS_NepI_like"/>
    <property type="match status" value="1"/>
</dbReference>
<proteinExistence type="predicted"/>
<keyword evidence="2" id="KW-1003">Cell membrane</keyword>
<evidence type="ECO:0000259" key="7">
    <source>
        <dbReference type="PROSITE" id="PS50850"/>
    </source>
</evidence>
<feature type="transmembrane region" description="Helical" evidence="6">
    <location>
        <begin position="283"/>
        <end position="301"/>
    </location>
</feature>
<dbReference type="PANTHER" id="PTHR43124">
    <property type="entry name" value="PURINE EFFLUX PUMP PBUE"/>
    <property type="match status" value="1"/>
</dbReference>
<feature type="transmembrane region" description="Helical" evidence="6">
    <location>
        <begin position="176"/>
        <end position="198"/>
    </location>
</feature>
<dbReference type="GO" id="GO:0022857">
    <property type="term" value="F:transmembrane transporter activity"/>
    <property type="evidence" value="ECO:0007669"/>
    <property type="project" value="InterPro"/>
</dbReference>
<feature type="transmembrane region" description="Helical" evidence="6">
    <location>
        <begin position="347"/>
        <end position="368"/>
    </location>
</feature>
<protein>
    <submittedName>
        <fullName evidence="8">MFS transporter</fullName>
    </submittedName>
</protein>
<sequence>MDHLTASRRWTALLALSLGGFAIGLTEFVAMGLLPDIARNLLPSLYEQSSARAVARGGWMITVYALGVVVGAPTIAALTARVPRKQLVVGLLALFAVGTVASALAPTFELVLAARFVAALPHGAYFGAAGLLAAAIMGPGNHAKGFAVVLGGLTAANLVGVPAVTRLGQAAGWRSAYLAIALMFGLTLLAVVATVPAVAAAVDGSPRAELAAFRAPQVWLVAAVAALGFAGFFAIDSYIAPVTTHVAGLSTGTVPWVLVAVGLGMTVGNAAGGYFSDRDLRRSILGGFVGFILAMVVFALVSGSPVGLFAGAFLLGAAGLFLGPAMQSRLIGVAPTAQLMGAAVNQSAMNVANSLGAALGGLVIASGWGYVAPAWVGVALGVVGLALASVSFALDDRSTRRAAARAPALTHG</sequence>